<organism evidence="1 2">
    <name type="scientific">Candidatus Obscuribacter phosphatis</name>
    <dbReference type="NCBI Taxonomy" id="1906157"/>
    <lineage>
        <taxon>Bacteria</taxon>
        <taxon>Bacillati</taxon>
        <taxon>Candidatus Melainabacteria</taxon>
        <taxon>Candidatus Obscuribacterales</taxon>
        <taxon>Candidatus Obscuribacteraceae</taxon>
        <taxon>Candidatus Obscuribacter</taxon>
    </lineage>
</organism>
<gene>
    <name evidence="1" type="ORF">J0M35_19780</name>
</gene>
<dbReference type="Gene3D" id="1.10.10.10">
    <property type="entry name" value="Winged helix-like DNA-binding domain superfamily/Winged helix DNA-binding domain"/>
    <property type="match status" value="1"/>
</dbReference>
<dbReference type="InterPro" id="IPR036388">
    <property type="entry name" value="WH-like_DNA-bd_sf"/>
</dbReference>
<dbReference type="InterPro" id="IPR036390">
    <property type="entry name" value="WH_DNA-bd_sf"/>
</dbReference>
<dbReference type="GO" id="GO:0000976">
    <property type="term" value="F:transcription cis-regulatory region binding"/>
    <property type="evidence" value="ECO:0007669"/>
    <property type="project" value="TreeGrafter"/>
</dbReference>
<dbReference type="Pfam" id="PF01475">
    <property type="entry name" value="FUR"/>
    <property type="match status" value="1"/>
</dbReference>
<sequence length="140" mass="15537">MDTAETVLASRGVRPTPQRVVITEYLLNTKSHPTADQVLEAVANALPVQLSRATVYNTLHTLVEAGVIQEVYTEPGGCARYDANTERHHHFVDTKNGCIYDIPFEAVPSLDKSLDDNYKVSNYTVTFFGEPKQGQPKQES</sequence>
<dbReference type="GO" id="GO:1900376">
    <property type="term" value="P:regulation of secondary metabolite biosynthetic process"/>
    <property type="evidence" value="ECO:0007669"/>
    <property type="project" value="TreeGrafter"/>
</dbReference>
<evidence type="ECO:0000313" key="1">
    <source>
        <dbReference type="EMBL" id="MBN8662619.1"/>
    </source>
</evidence>
<dbReference type="SUPFAM" id="SSF46785">
    <property type="entry name" value="Winged helix' DNA-binding domain"/>
    <property type="match status" value="1"/>
</dbReference>
<name>A0A8J7TNB4_9BACT</name>
<dbReference type="GO" id="GO:0008270">
    <property type="term" value="F:zinc ion binding"/>
    <property type="evidence" value="ECO:0007669"/>
    <property type="project" value="TreeGrafter"/>
</dbReference>
<dbReference type="PANTHER" id="PTHR33202:SF7">
    <property type="entry name" value="FERRIC UPTAKE REGULATION PROTEIN"/>
    <property type="match status" value="1"/>
</dbReference>
<dbReference type="EMBL" id="JAFLCK010000045">
    <property type="protein sequence ID" value="MBN8662619.1"/>
    <property type="molecule type" value="Genomic_DNA"/>
</dbReference>
<dbReference type="Proteomes" id="UP000664277">
    <property type="component" value="Unassembled WGS sequence"/>
</dbReference>
<dbReference type="CDD" id="cd07153">
    <property type="entry name" value="Fur_like"/>
    <property type="match status" value="1"/>
</dbReference>
<dbReference type="InterPro" id="IPR002481">
    <property type="entry name" value="FUR"/>
</dbReference>
<dbReference type="GO" id="GO:0003700">
    <property type="term" value="F:DNA-binding transcription factor activity"/>
    <property type="evidence" value="ECO:0007669"/>
    <property type="project" value="InterPro"/>
</dbReference>
<protein>
    <submittedName>
        <fullName evidence="1">Transcriptional repressor</fullName>
    </submittedName>
</protein>
<evidence type="ECO:0000313" key="2">
    <source>
        <dbReference type="Proteomes" id="UP000664277"/>
    </source>
</evidence>
<dbReference type="AlphaFoldDB" id="A0A8J7TNB4"/>
<dbReference type="PANTHER" id="PTHR33202">
    <property type="entry name" value="ZINC UPTAKE REGULATION PROTEIN"/>
    <property type="match status" value="1"/>
</dbReference>
<reference evidence="1" key="1">
    <citation type="submission" date="2021-02" db="EMBL/GenBank/DDBJ databases">
        <title>Genome-Resolved Metagenomics of a Microbial Community Performing Photosynthetic Biological Nutrient Removal.</title>
        <authorList>
            <person name="Mcdaniel E.A."/>
        </authorList>
    </citation>
    <scope>NUCLEOTIDE SEQUENCE</scope>
    <source>
        <strain evidence="1">UWPOB_OBS1</strain>
    </source>
</reference>
<accession>A0A8J7TNB4</accession>
<comment type="caution">
    <text evidence="1">The sequence shown here is derived from an EMBL/GenBank/DDBJ whole genome shotgun (WGS) entry which is preliminary data.</text>
</comment>
<dbReference type="GO" id="GO:0045892">
    <property type="term" value="P:negative regulation of DNA-templated transcription"/>
    <property type="evidence" value="ECO:0007669"/>
    <property type="project" value="TreeGrafter"/>
</dbReference>
<proteinExistence type="predicted"/>